<evidence type="ECO:0000313" key="2">
    <source>
        <dbReference type="Proteomes" id="UP000238479"/>
    </source>
</evidence>
<dbReference type="Gramene" id="PRQ42497">
    <property type="protein sequence ID" value="PRQ42497"/>
    <property type="gene ID" value="RchiOBHm_Chr3g0458301"/>
</dbReference>
<name>A0A2P6R7V7_ROSCH</name>
<comment type="caution">
    <text evidence="1">The sequence shown here is derived from an EMBL/GenBank/DDBJ whole genome shotgun (WGS) entry which is preliminary data.</text>
</comment>
<protein>
    <submittedName>
        <fullName evidence="1">Uncharacterized protein</fullName>
    </submittedName>
</protein>
<accession>A0A2P6R7V7</accession>
<gene>
    <name evidence="1" type="ORF">RchiOBHm_Chr3g0458301</name>
</gene>
<sequence length="41" mass="4734">MKASIFWVPSLCRVVQAVPIGSTISIFLRYSNTLRFRFLKS</sequence>
<organism evidence="1 2">
    <name type="scientific">Rosa chinensis</name>
    <name type="common">China rose</name>
    <dbReference type="NCBI Taxonomy" id="74649"/>
    <lineage>
        <taxon>Eukaryota</taxon>
        <taxon>Viridiplantae</taxon>
        <taxon>Streptophyta</taxon>
        <taxon>Embryophyta</taxon>
        <taxon>Tracheophyta</taxon>
        <taxon>Spermatophyta</taxon>
        <taxon>Magnoliopsida</taxon>
        <taxon>eudicotyledons</taxon>
        <taxon>Gunneridae</taxon>
        <taxon>Pentapetalae</taxon>
        <taxon>rosids</taxon>
        <taxon>fabids</taxon>
        <taxon>Rosales</taxon>
        <taxon>Rosaceae</taxon>
        <taxon>Rosoideae</taxon>
        <taxon>Rosoideae incertae sedis</taxon>
        <taxon>Rosa</taxon>
    </lineage>
</organism>
<keyword evidence="2" id="KW-1185">Reference proteome</keyword>
<reference evidence="1 2" key="1">
    <citation type="journal article" date="2018" name="Nat. Genet.">
        <title>The Rosa genome provides new insights in the design of modern roses.</title>
        <authorList>
            <person name="Bendahmane M."/>
        </authorList>
    </citation>
    <scope>NUCLEOTIDE SEQUENCE [LARGE SCALE GENOMIC DNA]</scope>
    <source>
        <strain evidence="2">cv. Old Blush</strain>
    </source>
</reference>
<dbReference type="EMBL" id="PDCK01000041">
    <property type="protein sequence ID" value="PRQ42497.1"/>
    <property type="molecule type" value="Genomic_DNA"/>
</dbReference>
<evidence type="ECO:0000313" key="1">
    <source>
        <dbReference type="EMBL" id="PRQ42497.1"/>
    </source>
</evidence>
<dbReference type="Proteomes" id="UP000238479">
    <property type="component" value="Chromosome 3"/>
</dbReference>
<dbReference type="AlphaFoldDB" id="A0A2P6R7V7"/>
<proteinExistence type="predicted"/>